<accession>A0ABT9RM27</accession>
<organism evidence="2 3">
    <name type="scientific">Streptosporangium brasiliense</name>
    <dbReference type="NCBI Taxonomy" id="47480"/>
    <lineage>
        <taxon>Bacteria</taxon>
        <taxon>Bacillati</taxon>
        <taxon>Actinomycetota</taxon>
        <taxon>Actinomycetes</taxon>
        <taxon>Streptosporangiales</taxon>
        <taxon>Streptosporangiaceae</taxon>
        <taxon>Streptosporangium</taxon>
    </lineage>
</organism>
<evidence type="ECO:0008006" key="4">
    <source>
        <dbReference type="Google" id="ProtNLM"/>
    </source>
</evidence>
<gene>
    <name evidence="2" type="ORF">J2S55_009665</name>
</gene>
<evidence type="ECO:0000256" key="1">
    <source>
        <dbReference type="SAM" id="MobiDB-lite"/>
    </source>
</evidence>
<name>A0ABT9RM27_9ACTN</name>
<dbReference type="RefSeq" id="WP_306876188.1">
    <property type="nucleotide sequence ID" value="NZ_JAUSRB010000004.1"/>
</dbReference>
<protein>
    <recommendedName>
        <fullName evidence="4">PE-PGRS family protein</fullName>
    </recommendedName>
</protein>
<evidence type="ECO:0000313" key="2">
    <source>
        <dbReference type="EMBL" id="MDP9870327.1"/>
    </source>
</evidence>
<proteinExistence type="predicted"/>
<reference evidence="2 3" key="1">
    <citation type="submission" date="2023-07" db="EMBL/GenBank/DDBJ databases">
        <title>Sequencing the genomes of 1000 actinobacteria strains.</title>
        <authorList>
            <person name="Klenk H.-P."/>
        </authorList>
    </citation>
    <scope>NUCLEOTIDE SEQUENCE [LARGE SCALE GENOMIC DNA]</scope>
    <source>
        <strain evidence="2 3">DSM 44109</strain>
    </source>
</reference>
<sequence>MRKKVRSALGDLGERFRVTLPGGKATYEIGRRRVTQLLVDLVSGSTVTELTPADYVLDPLEGTITFPAPIPADASILISGLAYSLFTDAEMDAYITTAVVQHTHDAETSERYRDTNGHIRYKREPITLANLPIVEEEPLVVLATIEALWDMATDAASDTDVWTAEGTHLARSQRYSQIVSHIGLLRERYATLCQQLNIGMARIQVTTLRRVSRTTGRLVPVFREREYDESGPESYPKRLLPPIDAPNEDTSGLPSPIWGPY</sequence>
<dbReference type="Proteomes" id="UP001230426">
    <property type="component" value="Unassembled WGS sequence"/>
</dbReference>
<feature type="region of interest" description="Disordered" evidence="1">
    <location>
        <begin position="228"/>
        <end position="261"/>
    </location>
</feature>
<dbReference type="EMBL" id="JAUSRB010000004">
    <property type="protein sequence ID" value="MDP9870327.1"/>
    <property type="molecule type" value="Genomic_DNA"/>
</dbReference>
<keyword evidence="3" id="KW-1185">Reference proteome</keyword>
<evidence type="ECO:0000313" key="3">
    <source>
        <dbReference type="Proteomes" id="UP001230426"/>
    </source>
</evidence>
<comment type="caution">
    <text evidence="2">The sequence shown here is derived from an EMBL/GenBank/DDBJ whole genome shotgun (WGS) entry which is preliminary data.</text>
</comment>